<dbReference type="EMBL" id="CP130946">
    <property type="protein sequence ID" value="XRP74007.1"/>
    <property type="molecule type" value="Genomic_DNA"/>
</dbReference>
<dbReference type="Proteomes" id="UP001196097">
    <property type="component" value="Chromosome"/>
</dbReference>
<reference evidence="1 2" key="1">
    <citation type="journal article" date="2021" name="ISME J.">
        <title>Genomic evolution of the class Acidithiobacillia: deep-branching Proteobacteria living in extreme acidic conditions.</title>
        <authorList>
            <person name="Moya-Beltran A."/>
            <person name="Beard S."/>
            <person name="Rojas-Villalobos C."/>
            <person name="Issotta F."/>
            <person name="Gallardo Y."/>
            <person name="Ulloa R."/>
            <person name="Giaveno A."/>
            <person name="Degli Esposti M."/>
            <person name="Johnson D.B."/>
            <person name="Quatrini R."/>
        </authorList>
    </citation>
    <scope>NUCLEOTIDE SEQUENCE [LARGE SCALE GENOMIC DNA]</scope>
    <source>
        <strain evidence="1 2">CF3</strain>
    </source>
</reference>
<keyword evidence="2" id="KW-1185">Reference proteome</keyword>
<accession>A0ACD5ILA0</accession>
<evidence type="ECO:0000313" key="2">
    <source>
        <dbReference type="Proteomes" id="UP001196097"/>
    </source>
</evidence>
<gene>
    <name evidence="1" type="ORF">HF292_004980</name>
</gene>
<proteinExistence type="predicted"/>
<sequence>MPLLLNSDYAELAERGLDYVEDEEQRFLVLQNYPLPDELYHEKICDVLVIIPQNYNQGGIDMLWTHPHLTRIDGKPIPNMNHPSGRDNRTYGDREFCRWSRHWNNAPVIWRPGKDNVVTILRRIVWALGNPDAK</sequence>
<organism evidence="1 2">
    <name type="scientific">Acidithiobacillus ferruginosus</name>
    <dbReference type="NCBI Taxonomy" id="3063951"/>
    <lineage>
        <taxon>Bacteria</taxon>
        <taxon>Pseudomonadati</taxon>
        <taxon>Pseudomonadota</taxon>
        <taxon>Acidithiobacillia</taxon>
        <taxon>Acidithiobacillales</taxon>
        <taxon>Acidithiobacillaceae</taxon>
        <taxon>Acidithiobacillus</taxon>
    </lineage>
</organism>
<evidence type="ECO:0000313" key="1">
    <source>
        <dbReference type="EMBL" id="XRP74007.1"/>
    </source>
</evidence>
<name>A0ACD5ILA0_9PROT</name>
<protein>
    <submittedName>
        <fullName evidence="1">E2/UBC family protein</fullName>
    </submittedName>
</protein>